<dbReference type="Proteomes" id="UP001190640">
    <property type="component" value="Chromosome 18"/>
</dbReference>
<keyword evidence="13 17" id="KW-0472">Membrane</keyword>
<comment type="similarity">
    <text evidence="3">Belongs to the complex I NDUFB4 subunit family.</text>
</comment>
<comment type="subunit">
    <text evidence="4">Complex I is composed of 45 different subunits.</text>
</comment>
<evidence type="ECO:0000256" key="2">
    <source>
        <dbReference type="ARBA" id="ARBA00004298"/>
    </source>
</evidence>
<comment type="function">
    <text evidence="1">Accessory subunit of the mitochondrial membrane respiratory chain NADH dehydrogenase (Complex I), that is believed not to be involved in catalysis. Complex I functions in the transfer of electrons from NADH to the respiratory chain. The immediate electron acceptor for the enzyme is believed to be ubiquinone.</text>
</comment>
<keyword evidence="12" id="KW-0496">Mitochondrion</keyword>
<keyword evidence="11 17" id="KW-1133">Transmembrane helix</keyword>
<feature type="compositionally biased region" description="Polar residues" evidence="16">
    <location>
        <begin position="1"/>
        <end position="10"/>
    </location>
</feature>
<evidence type="ECO:0000256" key="15">
    <source>
        <dbReference type="ARBA" id="ARBA00030987"/>
    </source>
</evidence>
<dbReference type="Pfam" id="PF07225">
    <property type="entry name" value="NDUF_B4"/>
    <property type="match status" value="1"/>
</dbReference>
<dbReference type="PANTHER" id="PTHR15469">
    <property type="entry name" value="NADH-UBIQUINONE OXIDOREDUCTASE B15 SUBUNIT"/>
    <property type="match status" value="1"/>
</dbReference>
<evidence type="ECO:0000256" key="10">
    <source>
        <dbReference type="ARBA" id="ARBA00022982"/>
    </source>
</evidence>
<dbReference type="PANTHER" id="PTHR15469:SF0">
    <property type="entry name" value="NADH DEHYDROGENASE [UBIQUINONE] 1 BETA SUBCOMPLEX SUBUNIT 4"/>
    <property type="match status" value="1"/>
</dbReference>
<evidence type="ECO:0000313" key="18">
    <source>
        <dbReference type="Proteomes" id="UP001190640"/>
    </source>
</evidence>
<dbReference type="GO" id="GO:0005743">
    <property type="term" value="C:mitochondrial inner membrane"/>
    <property type="evidence" value="ECO:0007669"/>
    <property type="project" value="UniProtKB-SubCell"/>
</dbReference>
<dbReference type="InterPro" id="IPR009866">
    <property type="entry name" value="NADH_UbQ_OxRdtase_NDUFB4_su"/>
</dbReference>
<protein>
    <recommendedName>
        <fullName evidence="5">NADH dehydrogenase [ubiquinone] 1 beta subcomplex subunit 4</fullName>
    </recommendedName>
    <alternativeName>
        <fullName evidence="14">Complex I-B15</fullName>
    </alternativeName>
    <alternativeName>
        <fullName evidence="15">NADH-ubiquinone oxidoreductase B15 subunit</fullName>
    </alternativeName>
</protein>
<feature type="transmembrane region" description="Helical" evidence="17">
    <location>
        <begin position="93"/>
        <end position="111"/>
    </location>
</feature>
<keyword evidence="8 17" id="KW-0812">Transmembrane</keyword>
<evidence type="ECO:0000256" key="12">
    <source>
        <dbReference type="ARBA" id="ARBA00023128"/>
    </source>
</evidence>
<evidence type="ECO:0000256" key="1">
    <source>
        <dbReference type="ARBA" id="ARBA00003195"/>
    </source>
</evidence>
<evidence type="ECO:0000256" key="11">
    <source>
        <dbReference type="ARBA" id="ARBA00022989"/>
    </source>
</evidence>
<evidence type="ECO:0000256" key="17">
    <source>
        <dbReference type="SAM" id="Phobius"/>
    </source>
</evidence>
<dbReference type="AlphaFoldDB" id="A0AA97KN87"/>
<evidence type="ECO:0000256" key="5">
    <source>
        <dbReference type="ARBA" id="ARBA00018681"/>
    </source>
</evidence>
<keyword evidence="10" id="KW-0249">Electron transport</keyword>
<evidence type="ECO:0000313" key="19">
    <source>
        <dbReference type="RefSeq" id="XP_054859041.1"/>
    </source>
</evidence>
<gene>
    <name evidence="19" type="primary">NDUFB4</name>
</gene>
<keyword evidence="7" id="KW-0679">Respiratory chain</keyword>
<dbReference type="GeneID" id="129345822"/>
<accession>A0AA97KN87</accession>
<organism evidence="18 19">
    <name type="scientific">Eublepharis macularius</name>
    <name type="common">Leopard gecko</name>
    <name type="synonym">Cyrtodactylus macularius</name>
    <dbReference type="NCBI Taxonomy" id="481883"/>
    <lineage>
        <taxon>Eukaryota</taxon>
        <taxon>Metazoa</taxon>
        <taxon>Chordata</taxon>
        <taxon>Craniata</taxon>
        <taxon>Vertebrata</taxon>
        <taxon>Euteleostomi</taxon>
        <taxon>Lepidosauria</taxon>
        <taxon>Squamata</taxon>
        <taxon>Bifurcata</taxon>
        <taxon>Gekkota</taxon>
        <taxon>Eublepharidae</taxon>
        <taxon>Eublepharinae</taxon>
        <taxon>Eublepharis</taxon>
    </lineage>
</organism>
<evidence type="ECO:0000256" key="8">
    <source>
        <dbReference type="ARBA" id="ARBA00022692"/>
    </source>
</evidence>
<keyword evidence="6" id="KW-0813">Transport</keyword>
<evidence type="ECO:0000256" key="13">
    <source>
        <dbReference type="ARBA" id="ARBA00023136"/>
    </source>
</evidence>
<feature type="region of interest" description="Disordered" evidence="16">
    <location>
        <begin position="1"/>
        <end position="39"/>
    </location>
</feature>
<evidence type="ECO:0000256" key="9">
    <source>
        <dbReference type="ARBA" id="ARBA00022792"/>
    </source>
</evidence>
<evidence type="ECO:0000256" key="4">
    <source>
        <dbReference type="ARBA" id="ARBA00011533"/>
    </source>
</evidence>
<name>A0AA97KN87_EUBMA</name>
<reference evidence="19" key="1">
    <citation type="submission" date="2025-08" db="UniProtKB">
        <authorList>
            <consortium name="RefSeq"/>
        </authorList>
    </citation>
    <scope>IDENTIFICATION</scope>
    <source>
        <tissue evidence="19">Blood</tissue>
    </source>
</reference>
<evidence type="ECO:0000256" key="3">
    <source>
        <dbReference type="ARBA" id="ARBA00007260"/>
    </source>
</evidence>
<evidence type="ECO:0000256" key="6">
    <source>
        <dbReference type="ARBA" id="ARBA00022448"/>
    </source>
</evidence>
<dbReference type="CTD" id="4710"/>
<evidence type="ECO:0000256" key="16">
    <source>
        <dbReference type="SAM" id="MobiDB-lite"/>
    </source>
</evidence>
<sequence>MAAPSSSGSGFNYRPAPLAPLPPQLDPAYYDTSPEKRRSDAERLAIRARLKRQYLMQLNDPRRTHRIEDPAIIQWTYAKANVFPNFRVNPKTSLLGALCGIVPIAFWWYVFKTEREYKEKLIKEGKYEQPFKIAY</sequence>
<evidence type="ECO:0000256" key="14">
    <source>
        <dbReference type="ARBA" id="ARBA00030212"/>
    </source>
</evidence>
<evidence type="ECO:0000256" key="7">
    <source>
        <dbReference type="ARBA" id="ARBA00022660"/>
    </source>
</evidence>
<comment type="subcellular location">
    <subcellularLocation>
        <location evidence="2">Mitochondrion inner membrane</location>
        <topology evidence="2">Single-pass membrane protein</topology>
        <orientation evidence="2">Matrix side</orientation>
    </subcellularLocation>
</comment>
<dbReference type="KEGG" id="emc:129345822"/>
<keyword evidence="18" id="KW-1185">Reference proteome</keyword>
<dbReference type="RefSeq" id="XP_054859041.1">
    <property type="nucleotide sequence ID" value="XM_055003066.1"/>
</dbReference>
<keyword evidence="9" id="KW-0999">Mitochondrion inner membrane</keyword>
<proteinExistence type="inferred from homology"/>